<evidence type="ECO:0000313" key="3">
    <source>
        <dbReference type="EMBL" id="QUJ76245.1"/>
    </source>
</evidence>
<dbReference type="Proteomes" id="UP000683291">
    <property type="component" value="Chromosome 1"/>
</dbReference>
<reference evidence="3" key="1">
    <citation type="submission" date="2021-04" db="EMBL/GenBank/DDBJ databases">
        <title>Complete genome sequence for Sulfitobacter sp. strain JK7-1.</title>
        <authorList>
            <person name="Park S.-J."/>
        </authorList>
    </citation>
    <scope>NUCLEOTIDE SEQUENCE</scope>
    <source>
        <strain evidence="3">JK7-1</strain>
    </source>
</reference>
<keyword evidence="2" id="KW-1133">Transmembrane helix</keyword>
<evidence type="ECO:0000313" key="4">
    <source>
        <dbReference type="Proteomes" id="UP000683291"/>
    </source>
</evidence>
<accession>A0A975JDU8</accession>
<keyword evidence="2" id="KW-0472">Membrane</keyword>
<dbReference type="EMBL" id="CP073581">
    <property type="protein sequence ID" value="QUJ76245.1"/>
    <property type="molecule type" value="Genomic_DNA"/>
</dbReference>
<protein>
    <submittedName>
        <fullName evidence="3">Uncharacterized protein</fullName>
    </submittedName>
</protein>
<feature type="coiled-coil region" evidence="1">
    <location>
        <begin position="46"/>
        <end position="91"/>
    </location>
</feature>
<keyword evidence="2" id="KW-0812">Transmembrane</keyword>
<dbReference type="KEGG" id="sual:KDD17_15275"/>
<keyword evidence="1" id="KW-0175">Coiled coil</keyword>
<gene>
    <name evidence="3" type="ORF">KDD17_15275</name>
</gene>
<organism evidence="3 4">
    <name type="scientific">Sulfitobacter albidus</name>
    <dbReference type="NCBI Taxonomy" id="2829501"/>
    <lineage>
        <taxon>Bacteria</taxon>
        <taxon>Pseudomonadati</taxon>
        <taxon>Pseudomonadota</taxon>
        <taxon>Alphaproteobacteria</taxon>
        <taxon>Rhodobacterales</taxon>
        <taxon>Roseobacteraceae</taxon>
        <taxon>Sulfitobacter</taxon>
    </lineage>
</organism>
<keyword evidence="4" id="KW-1185">Reference proteome</keyword>
<dbReference type="AlphaFoldDB" id="A0A975JDU8"/>
<name>A0A975JDU8_9RHOB</name>
<sequence>MNGLLQKIQERTEREVKASEDRIWQELNDFDEALKSQLLGVQALTEKDMKEVAERTRAALRLLQKEVLTQAEEVQKTMREMQDRHQLWRNKGEWRFVVTPMGIGAAMVLIGAILAFSIMPPPVQTRVEIRPPINGLEDSQRVMALGGAGTILVLPEGVEQRPCPLRVPAGRICVRTPKTEN</sequence>
<proteinExistence type="predicted"/>
<dbReference type="RefSeq" id="WP_212704443.1">
    <property type="nucleotide sequence ID" value="NZ_CP073581.1"/>
</dbReference>
<evidence type="ECO:0000256" key="2">
    <source>
        <dbReference type="SAM" id="Phobius"/>
    </source>
</evidence>
<evidence type="ECO:0000256" key="1">
    <source>
        <dbReference type="SAM" id="Coils"/>
    </source>
</evidence>
<feature type="transmembrane region" description="Helical" evidence="2">
    <location>
        <begin position="94"/>
        <end position="119"/>
    </location>
</feature>